<protein>
    <submittedName>
        <fullName evidence="1">DUF2971 domain-containing protein</fullName>
    </submittedName>
</protein>
<dbReference type="EMBL" id="WHIY01000003">
    <property type="protein sequence ID" value="MPQ50474.1"/>
    <property type="molecule type" value="Genomic_DNA"/>
</dbReference>
<name>A0A6L5E504_9ENTR</name>
<evidence type="ECO:0000313" key="2">
    <source>
        <dbReference type="Proteomes" id="UP000475079"/>
    </source>
</evidence>
<comment type="caution">
    <text evidence="1">The sequence shown here is derived from an EMBL/GenBank/DDBJ whole genome shotgun (WGS) entry which is preliminary data.</text>
</comment>
<evidence type="ECO:0000313" key="1">
    <source>
        <dbReference type="EMBL" id="MPQ50474.1"/>
    </source>
</evidence>
<proteinExistence type="predicted"/>
<gene>
    <name evidence="1" type="ORF">GBB84_06060</name>
</gene>
<dbReference type="Pfam" id="PF11185">
    <property type="entry name" value="DUF2971"/>
    <property type="match status" value="1"/>
</dbReference>
<keyword evidence="2" id="KW-1185">Reference proteome</keyword>
<accession>A0A6L5E504</accession>
<dbReference type="Proteomes" id="UP000475079">
    <property type="component" value="Unassembled WGS sequence"/>
</dbReference>
<reference evidence="1 2" key="1">
    <citation type="submission" date="2019-10" db="EMBL/GenBank/DDBJ databases">
        <title>Characterization of a new Citrobacter species.</title>
        <authorList>
            <person name="Goncalves Ribeiro T."/>
            <person name="Izdebski R."/>
            <person name="Urbanowicz P."/>
            <person name="Carmeli Y."/>
            <person name="Gniadkowski M."/>
            <person name="Peixe L."/>
        </authorList>
    </citation>
    <scope>NUCLEOTIDE SEQUENCE [LARGE SCALE GENOMIC DNA]</scope>
    <source>
        <strain evidence="1 2">NMI7905_11</strain>
    </source>
</reference>
<dbReference type="AlphaFoldDB" id="A0A6L5E504"/>
<dbReference type="RefSeq" id="WP_152404507.1">
    <property type="nucleotide sequence ID" value="NZ_WHIY01000003.1"/>
</dbReference>
<sequence length="269" mass="31039">MDDLIYHYTSENTFKSMMQSKSIWLTDLRKMNDDTEYILGFKIISEYIREFFPILSEEVAKLSPENMGDDFMILISSFSLSGDSLGMWRGYGDFGSGISFGVEHADMSMINLVNRYVEKGGPVFGKVMFFGVIYNEDNFKECLRSYLEHISNQYSKNDKVHQSVAIGKLKTVVVRLSSLYKHHSYYDEQEFRGLIEVMGKNDPYKILERSTSFGEAKYYKMDLAVGDYMPVKKVVLGPKNKTTKNDMKEYLKSININGVDVIKSEIPFR</sequence>
<dbReference type="InterPro" id="IPR021352">
    <property type="entry name" value="DUF2971"/>
</dbReference>
<organism evidence="1 2">
    <name type="scientific">Citrobacter telavivensis</name>
    <dbReference type="NCBI Taxonomy" id="2653932"/>
    <lineage>
        <taxon>Bacteria</taxon>
        <taxon>Pseudomonadati</taxon>
        <taxon>Pseudomonadota</taxon>
        <taxon>Gammaproteobacteria</taxon>
        <taxon>Enterobacterales</taxon>
        <taxon>Enterobacteriaceae</taxon>
        <taxon>Citrobacter</taxon>
    </lineage>
</organism>